<evidence type="ECO:0000256" key="5">
    <source>
        <dbReference type="ARBA" id="ARBA00022989"/>
    </source>
</evidence>
<dbReference type="Proteomes" id="UP000509418">
    <property type="component" value="Chromosome"/>
</dbReference>
<evidence type="ECO:0000256" key="6">
    <source>
        <dbReference type="ARBA" id="ARBA00023136"/>
    </source>
</evidence>
<dbReference type="CDD" id="cd17369">
    <property type="entry name" value="MFS_ShiA_like"/>
    <property type="match status" value="1"/>
</dbReference>
<feature type="transmembrane region" description="Helical" evidence="7">
    <location>
        <begin position="333"/>
        <end position="359"/>
    </location>
</feature>
<dbReference type="GO" id="GO:0022857">
    <property type="term" value="F:transmembrane transporter activity"/>
    <property type="evidence" value="ECO:0007669"/>
    <property type="project" value="InterPro"/>
</dbReference>
<dbReference type="Pfam" id="PF07690">
    <property type="entry name" value="MFS_1"/>
    <property type="match status" value="1"/>
</dbReference>
<sequence>MNVQANVSPAAMRRVAISSFLGTVLEYYDFLLYGTAAALVFNQVFFSDLSPTLGTIFALGTLAAGYLTRFLGALVFGYLGDKRGRKKIMMLTLSVMGVTSGLIGCLPTYSQVGFTAPLLLVLLRTIQGFAIGGEFGGAVLMTAEHAGNDRRGLASSAASMGAPTGGLLATGVMLAVTTMPEDQLLSWGWRLPFLASFGLLAVALYFRVRVSESPVFLAEQNSPVRELTRNPLRAMVRANWPNLLKSILFQVGPYAAQGIFNVFILSYAPTIGYKRQSALITILAAGGISIFATPLFAMLSDRVGRRPVLFWGISATALYSFPGFYLINQGKPAILFIAIAVFSVLILPAVTAVAPVYATELFPTGVRYTAVSTSYQLGQILGAGIAPVAAASLLAASGGGTGTSLISLYLLLLCVVGLVALAGCRDLRGQTLMFSGTEAEHPVHRAPCSVTDKAPFSNESAP</sequence>
<feature type="transmembrane region" description="Helical" evidence="7">
    <location>
        <begin position="121"/>
        <end position="141"/>
    </location>
</feature>
<evidence type="ECO:0000259" key="8">
    <source>
        <dbReference type="PROSITE" id="PS50850"/>
    </source>
</evidence>
<dbReference type="SUPFAM" id="SSF103473">
    <property type="entry name" value="MFS general substrate transporter"/>
    <property type="match status" value="1"/>
</dbReference>
<evidence type="ECO:0000256" key="1">
    <source>
        <dbReference type="ARBA" id="ARBA00004651"/>
    </source>
</evidence>
<dbReference type="AlphaFoldDB" id="A0A7I0NSI5"/>
<reference evidence="9 10" key="1">
    <citation type="submission" date="2020-06" db="EMBL/GenBank/DDBJ databases">
        <title>Genome mining for natural products.</title>
        <authorList>
            <person name="Zhang B."/>
            <person name="Shi J."/>
            <person name="Ge H."/>
        </authorList>
    </citation>
    <scope>NUCLEOTIDE SEQUENCE [LARGE SCALE GENOMIC DNA]</scope>
    <source>
        <strain evidence="9 10">NA02069</strain>
    </source>
</reference>
<name>A0A7I0NSI5_STRCX</name>
<keyword evidence="5 7" id="KW-1133">Transmembrane helix</keyword>
<evidence type="ECO:0000256" key="4">
    <source>
        <dbReference type="ARBA" id="ARBA00022692"/>
    </source>
</evidence>
<evidence type="ECO:0000313" key="9">
    <source>
        <dbReference type="EMBL" id="QKZ16028.1"/>
    </source>
</evidence>
<keyword evidence="6 7" id="KW-0472">Membrane</keyword>
<feature type="domain" description="Major facilitator superfamily (MFS) profile" evidence="8">
    <location>
        <begin position="15"/>
        <end position="429"/>
    </location>
</feature>
<dbReference type="Gene3D" id="1.20.1250.20">
    <property type="entry name" value="MFS general substrate transporter like domains"/>
    <property type="match status" value="2"/>
</dbReference>
<evidence type="ECO:0000256" key="3">
    <source>
        <dbReference type="ARBA" id="ARBA00022475"/>
    </source>
</evidence>
<feature type="transmembrane region" description="Helical" evidence="7">
    <location>
        <begin position="20"/>
        <end position="41"/>
    </location>
</feature>
<feature type="transmembrane region" description="Helical" evidence="7">
    <location>
        <begin position="308"/>
        <end position="327"/>
    </location>
</feature>
<accession>A0A7I0NSI5</accession>
<keyword evidence="4 7" id="KW-0812">Transmembrane</keyword>
<dbReference type="InterPro" id="IPR011701">
    <property type="entry name" value="MFS"/>
</dbReference>
<organism evidence="9 10">
    <name type="scientific">Streptomyces chartreusis</name>
    <dbReference type="NCBI Taxonomy" id="1969"/>
    <lineage>
        <taxon>Bacteria</taxon>
        <taxon>Bacillati</taxon>
        <taxon>Actinomycetota</taxon>
        <taxon>Actinomycetes</taxon>
        <taxon>Kitasatosporales</taxon>
        <taxon>Streptomycetaceae</taxon>
        <taxon>Streptomyces</taxon>
    </lineage>
</organism>
<dbReference type="PANTHER" id="PTHR43045">
    <property type="entry name" value="SHIKIMATE TRANSPORTER"/>
    <property type="match status" value="1"/>
</dbReference>
<feature type="transmembrane region" description="Helical" evidence="7">
    <location>
        <begin position="277"/>
        <end position="296"/>
    </location>
</feature>
<feature type="transmembrane region" description="Helical" evidence="7">
    <location>
        <begin position="406"/>
        <end position="424"/>
    </location>
</feature>
<dbReference type="GO" id="GO:0005886">
    <property type="term" value="C:plasma membrane"/>
    <property type="evidence" value="ECO:0007669"/>
    <property type="project" value="UniProtKB-SubCell"/>
</dbReference>
<gene>
    <name evidence="9" type="ORF">HUT05_00660</name>
</gene>
<feature type="transmembrane region" description="Helical" evidence="7">
    <location>
        <begin position="187"/>
        <end position="206"/>
    </location>
</feature>
<evidence type="ECO:0000313" key="10">
    <source>
        <dbReference type="Proteomes" id="UP000509418"/>
    </source>
</evidence>
<protein>
    <submittedName>
        <fullName evidence="9">MHS family MFS transporter</fullName>
    </submittedName>
</protein>
<proteinExistence type="predicted"/>
<feature type="transmembrane region" description="Helical" evidence="7">
    <location>
        <begin position="243"/>
        <end position="265"/>
    </location>
</feature>
<dbReference type="RefSeq" id="WP_176573741.1">
    <property type="nucleotide sequence ID" value="NZ_CP056041.1"/>
</dbReference>
<dbReference type="InterPro" id="IPR020846">
    <property type="entry name" value="MFS_dom"/>
</dbReference>
<dbReference type="PANTHER" id="PTHR43045:SF1">
    <property type="entry name" value="SHIKIMATE TRANSPORTER"/>
    <property type="match status" value="1"/>
</dbReference>
<comment type="subcellular location">
    <subcellularLocation>
        <location evidence="1">Cell membrane</location>
        <topology evidence="1">Multi-pass membrane protein</topology>
    </subcellularLocation>
</comment>
<dbReference type="PROSITE" id="PS50850">
    <property type="entry name" value="MFS"/>
    <property type="match status" value="1"/>
</dbReference>
<keyword evidence="3" id="KW-1003">Cell membrane</keyword>
<keyword evidence="2" id="KW-0813">Transport</keyword>
<keyword evidence="10" id="KW-1185">Reference proteome</keyword>
<dbReference type="EMBL" id="CP056041">
    <property type="protein sequence ID" value="QKZ16028.1"/>
    <property type="molecule type" value="Genomic_DNA"/>
</dbReference>
<feature type="transmembrane region" description="Helical" evidence="7">
    <location>
        <begin position="53"/>
        <end position="76"/>
    </location>
</feature>
<evidence type="ECO:0000256" key="2">
    <source>
        <dbReference type="ARBA" id="ARBA00022448"/>
    </source>
</evidence>
<evidence type="ECO:0000256" key="7">
    <source>
        <dbReference type="SAM" id="Phobius"/>
    </source>
</evidence>
<dbReference type="InterPro" id="IPR036259">
    <property type="entry name" value="MFS_trans_sf"/>
</dbReference>
<feature type="transmembrane region" description="Helical" evidence="7">
    <location>
        <begin position="380"/>
        <end position="400"/>
    </location>
</feature>
<feature type="transmembrane region" description="Helical" evidence="7">
    <location>
        <begin position="88"/>
        <end position="109"/>
    </location>
</feature>
<feature type="transmembrane region" description="Helical" evidence="7">
    <location>
        <begin position="153"/>
        <end position="175"/>
    </location>
</feature>